<keyword evidence="10 11" id="KW-0807">Transducer</keyword>
<evidence type="ECO:0000259" key="12">
    <source>
        <dbReference type="PROSITE" id="PS50262"/>
    </source>
</evidence>
<dbReference type="CDD" id="cd14968">
    <property type="entry name" value="7tmA_Adenosine_R"/>
    <property type="match status" value="1"/>
</dbReference>
<keyword evidence="7 11" id="KW-1015">Disulfide bond</keyword>
<comment type="subcellular location">
    <subcellularLocation>
        <location evidence="1 11">Cell membrane</location>
        <topology evidence="1 11">Multi-pass membrane protein</topology>
    </subcellularLocation>
</comment>
<dbReference type="GO" id="GO:0005886">
    <property type="term" value="C:plasma membrane"/>
    <property type="evidence" value="ECO:0007669"/>
    <property type="project" value="UniProtKB-SubCell"/>
</dbReference>
<evidence type="ECO:0000256" key="7">
    <source>
        <dbReference type="ARBA" id="ARBA00023157"/>
    </source>
</evidence>
<feature type="transmembrane region" description="Helical" evidence="11">
    <location>
        <begin position="20"/>
        <end position="44"/>
    </location>
</feature>
<proteinExistence type="inferred from homology"/>
<feature type="domain" description="G-protein coupled receptors family 1 profile" evidence="12">
    <location>
        <begin position="35"/>
        <end position="311"/>
    </location>
</feature>
<feature type="transmembrane region" description="Helical" evidence="11">
    <location>
        <begin position="133"/>
        <end position="153"/>
    </location>
</feature>
<evidence type="ECO:0000256" key="2">
    <source>
        <dbReference type="ARBA" id="ARBA00022475"/>
    </source>
</evidence>
<evidence type="ECO:0000313" key="13">
    <source>
        <dbReference type="Ensembl" id="ENSEBUP00000021310.1"/>
    </source>
</evidence>
<reference evidence="13" key="1">
    <citation type="submission" date="2025-08" db="UniProtKB">
        <authorList>
            <consortium name="Ensembl"/>
        </authorList>
    </citation>
    <scope>IDENTIFICATION</scope>
</reference>
<evidence type="ECO:0000256" key="1">
    <source>
        <dbReference type="ARBA" id="ARBA00004651"/>
    </source>
</evidence>
<dbReference type="InterPro" id="IPR017452">
    <property type="entry name" value="GPCR_Rhodpsn_7TM"/>
</dbReference>
<dbReference type="SUPFAM" id="SSF81321">
    <property type="entry name" value="Family A G protein-coupled receptor-like"/>
    <property type="match status" value="1"/>
</dbReference>
<evidence type="ECO:0000256" key="4">
    <source>
        <dbReference type="ARBA" id="ARBA00022989"/>
    </source>
</evidence>
<dbReference type="GO" id="GO:0001609">
    <property type="term" value="F:G protein-coupled adenosine receptor activity"/>
    <property type="evidence" value="ECO:0007669"/>
    <property type="project" value="UniProtKB-UniRule"/>
</dbReference>
<dbReference type="AlphaFoldDB" id="A0A8C4QWL5"/>
<feature type="transmembrane region" description="Helical" evidence="11">
    <location>
        <begin position="291"/>
        <end position="313"/>
    </location>
</feature>
<dbReference type="Pfam" id="PF00001">
    <property type="entry name" value="7tm_1"/>
    <property type="match status" value="1"/>
</dbReference>
<reference evidence="13" key="2">
    <citation type="submission" date="2025-09" db="UniProtKB">
        <authorList>
            <consortium name="Ensembl"/>
        </authorList>
    </citation>
    <scope>IDENTIFICATION</scope>
</reference>
<evidence type="ECO:0000313" key="14">
    <source>
        <dbReference type="Proteomes" id="UP000694388"/>
    </source>
</evidence>
<sequence>MPNTSVEQIAHGHLDFHDLVYLTMEVVIALLAIAGNVLVCWAVLVNSNLHNVTNYFLVSLAVADIAVGVLGIPFAIILSVRLSTNFYGCLFLACFVLVLTQSSIFSMLAVAIDRYLAVSIHLRYNELVTENRAKGIVALCWILSFAIGLLPMLGWNNLDELQANCSKGFQNGSKLCVIDCRCSTIECGFEKVITLHYMVSFNFFGCVLGPLVVMMGIYMKIFMVARQQLHAIKHKGTGIPSVERSRTFWQKEMHAARSLSIIVIIFTISWLPLHIANCVGYYCQSCSRSKWLMYSSILLSHANSAMNPIVYAYRLREFRHTFRRILKQQLVLQAGERRPPQDGSNAVLAVVSAYPDNGSTL</sequence>
<dbReference type="OMA" id="GCNSTDI"/>
<feature type="transmembrane region" description="Helical" evidence="11">
    <location>
        <begin position="254"/>
        <end position="271"/>
    </location>
</feature>
<protein>
    <submittedName>
        <fullName evidence="13">Adenosine A2a receptor a</fullName>
    </submittedName>
</protein>
<dbReference type="SMART" id="SM01381">
    <property type="entry name" value="7TM_GPCR_Srsx"/>
    <property type="match status" value="1"/>
</dbReference>
<dbReference type="Ensembl" id="ENSEBUT00000021887.1">
    <property type="protein sequence ID" value="ENSEBUP00000021310.1"/>
    <property type="gene ID" value="ENSEBUG00000013174.1"/>
</dbReference>
<dbReference type="PANTHER" id="PTHR24246:SF27">
    <property type="entry name" value="ADENOSINE RECEPTOR, ISOFORM A"/>
    <property type="match status" value="1"/>
</dbReference>
<evidence type="ECO:0000256" key="6">
    <source>
        <dbReference type="ARBA" id="ARBA00023136"/>
    </source>
</evidence>
<dbReference type="Gene3D" id="1.20.1070.10">
    <property type="entry name" value="Rhodopsin 7-helix transmembrane proteins"/>
    <property type="match status" value="1"/>
</dbReference>
<dbReference type="PROSITE" id="PS00237">
    <property type="entry name" value="G_PROTEIN_RECEP_F1_1"/>
    <property type="match status" value="1"/>
</dbReference>
<dbReference type="PRINTS" id="PR00424">
    <property type="entry name" value="ADENOSINER"/>
</dbReference>
<dbReference type="PROSITE" id="PS50262">
    <property type="entry name" value="G_PROTEIN_RECEP_F1_2"/>
    <property type="match status" value="1"/>
</dbReference>
<evidence type="ECO:0000256" key="5">
    <source>
        <dbReference type="ARBA" id="ARBA00023040"/>
    </source>
</evidence>
<keyword evidence="3 11" id="KW-0812">Transmembrane</keyword>
<dbReference type="PRINTS" id="PR00237">
    <property type="entry name" value="GPCRRHODOPSN"/>
</dbReference>
<feature type="transmembrane region" description="Helical" evidence="11">
    <location>
        <begin position="90"/>
        <end position="112"/>
    </location>
</feature>
<keyword evidence="8 11" id="KW-0675">Receptor</keyword>
<dbReference type="PANTHER" id="PTHR24246">
    <property type="entry name" value="OLFACTORY RECEPTOR AND ADENOSINE RECEPTOR"/>
    <property type="match status" value="1"/>
</dbReference>
<evidence type="ECO:0000256" key="9">
    <source>
        <dbReference type="ARBA" id="ARBA00023180"/>
    </source>
</evidence>
<dbReference type="InterPro" id="IPR001634">
    <property type="entry name" value="Adenosn_rcpt"/>
</dbReference>
<feature type="transmembrane region" description="Helical" evidence="11">
    <location>
        <begin position="201"/>
        <end position="225"/>
    </location>
</feature>
<dbReference type="FunFam" id="1.20.1070.10:FF:000061">
    <property type="entry name" value="Adenosine receptor A2"/>
    <property type="match status" value="1"/>
</dbReference>
<dbReference type="Proteomes" id="UP000694388">
    <property type="component" value="Unplaced"/>
</dbReference>
<evidence type="ECO:0000256" key="10">
    <source>
        <dbReference type="ARBA" id="ARBA00023224"/>
    </source>
</evidence>
<feature type="transmembrane region" description="Helical" evidence="11">
    <location>
        <begin position="56"/>
        <end position="78"/>
    </location>
</feature>
<name>A0A8C4QWL5_EPTBU</name>
<accession>A0A8C4QWL5</accession>
<keyword evidence="6 11" id="KW-0472">Membrane</keyword>
<evidence type="ECO:0000256" key="3">
    <source>
        <dbReference type="ARBA" id="ARBA00022692"/>
    </source>
</evidence>
<keyword evidence="5 11" id="KW-0297">G-protein coupled receptor</keyword>
<dbReference type="InterPro" id="IPR000276">
    <property type="entry name" value="GPCR_Rhodpsn"/>
</dbReference>
<evidence type="ECO:0000256" key="11">
    <source>
        <dbReference type="RuleBase" id="RU201114"/>
    </source>
</evidence>
<keyword evidence="4 11" id="KW-1133">Transmembrane helix</keyword>
<keyword evidence="2 11" id="KW-1003">Cell membrane</keyword>
<organism evidence="13 14">
    <name type="scientific">Eptatretus burgeri</name>
    <name type="common">Inshore hagfish</name>
    <dbReference type="NCBI Taxonomy" id="7764"/>
    <lineage>
        <taxon>Eukaryota</taxon>
        <taxon>Metazoa</taxon>
        <taxon>Chordata</taxon>
        <taxon>Craniata</taxon>
        <taxon>Vertebrata</taxon>
        <taxon>Cyclostomata</taxon>
        <taxon>Myxini</taxon>
        <taxon>Myxiniformes</taxon>
        <taxon>Myxinidae</taxon>
        <taxon>Eptatretinae</taxon>
        <taxon>Eptatretus</taxon>
    </lineage>
</organism>
<dbReference type="GeneTree" id="ENSGT01030000234555"/>
<keyword evidence="14" id="KW-1185">Reference proteome</keyword>
<comment type="similarity">
    <text evidence="11">Belongs to the G-protein coupled receptor 1 family.</text>
</comment>
<evidence type="ECO:0000256" key="8">
    <source>
        <dbReference type="ARBA" id="ARBA00023170"/>
    </source>
</evidence>
<keyword evidence="9 11" id="KW-0325">Glycoprotein</keyword>